<dbReference type="OMA" id="FHCDEVV"/>
<dbReference type="EMBL" id="KB467831">
    <property type="protein sequence ID" value="PCH33615.1"/>
    <property type="molecule type" value="Genomic_DNA"/>
</dbReference>
<evidence type="ECO:0000256" key="1">
    <source>
        <dbReference type="ARBA" id="ARBA00010105"/>
    </source>
</evidence>
<dbReference type="Pfam" id="PF03690">
    <property type="entry name" value="MYG1_exonuc"/>
    <property type="match status" value="1"/>
</dbReference>
<accession>A0A2H3IW21</accession>
<dbReference type="STRING" id="742152.A0A2H3IW21"/>
<dbReference type="PANTHER" id="PTHR11215:SF1">
    <property type="entry name" value="MYG1 EXONUCLEASE"/>
    <property type="match status" value="1"/>
</dbReference>
<dbReference type="OrthoDB" id="10265310at2759"/>
<organism evidence="2 3">
    <name type="scientific">Wolfiporia cocos (strain MD-104)</name>
    <name type="common">Brown rot fungus</name>
    <dbReference type="NCBI Taxonomy" id="742152"/>
    <lineage>
        <taxon>Eukaryota</taxon>
        <taxon>Fungi</taxon>
        <taxon>Dikarya</taxon>
        <taxon>Basidiomycota</taxon>
        <taxon>Agaricomycotina</taxon>
        <taxon>Agaricomycetes</taxon>
        <taxon>Polyporales</taxon>
        <taxon>Phaeolaceae</taxon>
        <taxon>Wolfiporia</taxon>
    </lineage>
</organism>
<dbReference type="GO" id="GO:0005634">
    <property type="term" value="C:nucleus"/>
    <property type="evidence" value="ECO:0007669"/>
    <property type="project" value="TreeGrafter"/>
</dbReference>
<dbReference type="PANTHER" id="PTHR11215">
    <property type="entry name" value="METAL DEPENDENT HYDROLASE - RELATED"/>
    <property type="match status" value="1"/>
</dbReference>
<comment type="similarity">
    <text evidence="1">Belongs to the MYG1 family.</text>
</comment>
<keyword evidence="2" id="KW-0378">Hydrolase</keyword>
<dbReference type="GO" id="GO:0005737">
    <property type="term" value="C:cytoplasm"/>
    <property type="evidence" value="ECO:0007669"/>
    <property type="project" value="TreeGrafter"/>
</dbReference>
<evidence type="ECO:0000313" key="3">
    <source>
        <dbReference type="Proteomes" id="UP000218811"/>
    </source>
</evidence>
<dbReference type="InterPro" id="IPR003226">
    <property type="entry name" value="MYG1_exonuclease"/>
</dbReference>
<keyword evidence="3" id="KW-1185">Reference proteome</keyword>
<dbReference type="Proteomes" id="UP000218811">
    <property type="component" value="Unassembled WGS sequence"/>
</dbReference>
<evidence type="ECO:0000313" key="2">
    <source>
        <dbReference type="EMBL" id="PCH33615.1"/>
    </source>
</evidence>
<dbReference type="AlphaFoldDB" id="A0A2H3IW21"/>
<sequence length="347" mass="38953">MSSLDGALDPPAKKLKMDEERKVIGTHNGTFHCDEALAVFLLKRTNLYGNADLVRSRDPAVLDTCSIVVDVGGVYDESKQRFDHHQRGFSEVFGHGFETKLSSAGLVYKHFGKEIIANRLRTLPEDERVHKLWLKMYQEFIEGIDGIDNGVSQYPTDIKPKYRVRTDVSGRVGHLNPAWNEPFDAQTLDARFLQASSLVGEEFLGRLDYYANAWLPARTLVAEALNRRKDADESGKIVVFEQFLPWKEHLFDLEAELEIPEDAKPIYVLYPEETGKKWRVQAVPAATDSFESRKALPEAWRGLRDDVLSSTSGIEGGIFVHASGFIGGNQTKEGALKMAKLALEIQS</sequence>
<dbReference type="GO" id="GO:0016787">
    <property type="term" value="F:hydrolase activity"/>
    <property type="evidence" value="ECO:0007669"/>
    <property type="project" value="UniProtKB-KW"/>
</dbReference>
<reference evidence="2 3" key="1">
    <citation type="journal article" date="2012" name="Science">
        <title>The Paleozoic origin of enzymatic lignin decomposition reconstructed from 31 fungal genomes.</title>
        <authorList>
            <person name="Floudas D."/>
            <person name="Binder M."/>
            <person name="Riley R."/>
            <person name="Barry K."/>
            <person name="Blanchette R.A."/>
            <person name="Henrissat B."/>
            <person name="Martinez A.T."/>
            <person name="Otillar R."/>
            <person name="Spatafora J.W."/>
            <person name="Yadav J.S."/>
            <person name="Aerts A."/>
            <person name="Benoit I."/>
            <person name="Boyd A."/>
            <person name="Carlson A."/>
            <person name="Copeland A."/>
            <person name="Coutinho P.M."/>
            <person name="de Vries R.P."/>
            <person name="Ferreira P."/>
            <person name="Findley K."/>
            <person name="Foster B."/>
            <person name="Gaskell J."/>
            <person name="Glotzer D."/>
            <person name="Gorecki P."/>
            <person name="Heitman J."/>
            <person name="Hesse C."/>
            <person name="Hori C."/>
            <person name="Igarashi K."/>
            <person name="Jurgens J.A."/>
            <person name="Kallen N."/>
            <person name="Kersten P."/>
            <person name="Kohler A."/>
            <person name="Kuees U."/>
            <person name="Kumar T.K.A."/>
            <person name="Kuo A."/>
            <person name="LaButti K."/>
            <person name="Larrondo L.F."/>
            <person name="Lindquist E."/>
            <person name="Ling A."/>
            <person name="Lombard V."/>
            <person name="Lucas S."/>
            <person name="Lundell T."/>
            <person name="Martin R."/>
            <person name="McLaughlin D.J."/>
            <person name="Morgenstern I."/>
            <person name="Morin E."/>
            <person name="Murat C."/>
            <person name="Nagy L.G."/>
            <person name="Nolan M."/>
            <person name="Ohm R.A."/>
            <person name="Patyshakuliyeva A."/>
            <person name="Rokas A."/>
            <person name="Ruiz-Duenas F.J."/>
            <person name="Sabat G."/>
            <person name="Salamov A."/>
            <person name="Samejima M."/>
            <person name="Schmutz J."/>
            <person name="Slot J.C."/>
            <person name="St John F."/>
            <person name="Stenlid J."/>
            <person name="Sun H."/>
            <person name="Sun S."/>
            <person name="Syed K."/>
            <person name="Tsang A."/>
            <person name="Wiebenga A."/>
            <person name="Young D."/>
            <person name="Pisabarro A."/>
            <person name="Eastwood D.C."/>
            <person name="Martin F."/>
            <person name="Cullen D."/>
            <person name="Grigoriev I.V."/>
            <person name="Hibbett D.S."/>
        </authorList>
    </citation>
    <scope>NUCLEOTIDE SEQUENCE [LARGE SCALE GENOMIC DNA]</scope>
    <source>
        <strain evidence="2 3">MD-104</strain>
    </source>
</reference>
<name>A0A2H3IW21_WOLCO</name>
<gene>
    <name evidence="2" type="ORF">WOLCODRAFT_112163</name>
</gene>
<proteinExistence type="inferred from homology"/>
<protein>
    <submittedName>
        <fullName evidence="2">Metal-dependent protein hydrolase</fullName>
    </submittedName>
</protein>